<dbReference type="OrthoDB" id="1913111at2759"/>
<evidence type="ECO:0000256" key="1">
    <source>
        <dbReference type="ARBA" id="ARBA00022737"/>
    </source>
</evidence>
<dbReference type="FunFam" id="1.25.40.10:FF:000242">
    <property type="entry name" value="Pentatricopeptide repeat-containing protein"/>
    <property type="match status" value="1"/>
</dbReference>
<dbReference type="Pfam" id="PF13041">
    <property type="entry name" value="PPR_2"/>
    <property type="match status" value="3"/>
</dbReference>
<reference evidence="5" key="3">
    <citation type="submission" date="2015-04" db="UniProtKB">
        <authorList>
            <consortium name="EnsemblPlants"/>
        </authorList>
    </citation>
    <scope>IDENTIFICATION</scope>
    <source>
        <strain evidence="5">cv. Jemalong A17</strain>
    </source>
</reference>
<name>A0A072U650_MEDTR</name>
<evidence type="ECO:0000313" key="4">
    <source>
        <dbReference type="EMBL" id="RHN50265.1"/>
    </source>
</evidence>
<dbReference type="NCBIfam" id="TIGR00756">
    <property type="entry name" value="PPR"/>
    <property type="match status" value="6"/>
</dbReference>
<reference evidence="3 6" key="1">
    <citation type="journal article" date="2011" name="Nature">
        <title>The Medicago genome provides insight into the evolution of rhizobial symbioses.</title>
        <authorList>
            <person name="Young N.D."/>
            <person name="Debelle F."/>
            <person name="Oldroyd G.E."/>
            <person name="Geurts R."/>
            <person name="Cannon S.B."/>
            <person name="Udvardi M.K."/>
            <person name="Benedito V.A."/>
            <person name="Mayer K.F."/>
            <person name="Gouzy J."/>
            <person name="Schoof H."/>
            <person name="Van de Peer Y."/>
            <person name="Proost S."/>
            <person name="Cook D.R."/>
            <person name="Meyers B.C."/>
            <person name="Spannagl M."/>
            <person name="Cheung F."/>
            <person name="De Mita S."/>
            <person name="Krishnakumar V."/>
            <person name="Gundlach H."/>
            <person name="Zhou S."/>
            <person name="Mudge J."/>
            <person name="Bharti A.K."/>
            <person name="Murray J.D."/>
            <person name="Naoumkina M.A."/>
            <person name="Rosen B."/>
            <person name="Silverstein K.A."/>
            <person name="Tang H."/>
            <person name="Rombauts S."/>
            <person name="Zhao P.X."/>
            <person name="Zhou P."/>
            <person name="Barbe V."/>
            <person name="Bardou P."/>
            <person name="Bechner M."/>
            <person name="Bellec A."/>
            <person name="Berger A."/>
            <person name="Berges H."/>
            <person name="Bidwell S."/>
            <person name="Bisseling T."/>
            <person name="Choisne N."/>
            <person name="Couloux A."/>
            <person name="Denny R."/>
            <person name="Deshpande S."/>
            <person name="Dai X."/>
            <person name="Doyle J.J."/>
            <person name="Dudez A.M."/>
            <person name="Farmer A.D."/>
            <person name="Fouteau S."/>
            <person name="Franken C."/>
            <person name="Gibelin C."/>
            <person name="Gish J."/>
            <person name="Goldstein S."/>
            <person name="Gonzalez A.J."/>
            <person name="Green P.J."/>
            <person name="Hallab A."/>
            <person name="Hartog M."/>
            <person name="Hua A."/>
            <person name="Humphray S.J."/>
            <person name="Jeong D.H."/>
            <person name="Jing Y."/>
            <person name="Jocker A."/>
            <person name="Kenton S.M."/>
            <person name="Kim D.J."/>
            <person name="Klee K."/>
            <person name="Lai H."/>
            <person name="Lang C."/>
            <person name="Lin S."/>
            <person name="Macmil S.L."/>
            <person name="Magdelenat G."/>
            <person name="Matthews L."/>
            <person name="McCorrison J."/>
            <person name="Monaghan E.L."/>
            <person name="Mun J.H."/>
            <person name="Najar F.Z."/>
            <person name="Nicholson C."/>
            <person name="Noirot C."/>
            <person name="O'Bleness M."/>
            <person name="Paule C.R."/>
            <person name="Poulain J."/>
            <person name="Prion F."/>
            <person name="Qin B."/>
            <person name="Qu C."/>
            <person name="Retzel E.F."/>
            <person name="Riddle C."/>
            <person name="Sallet E."/>
            <person name="Samain S."/>
            <person name="Samson N."/>
            <person name="Sanders I."/>
            <person name="Saurat O."/>
            <person name="Scarpelli C."/>
            <person name="Schiex T."/>
            <person name="Segurens B."/>
            <person name="Severin A.J."/>
            <person name="Sherrier D.J."/>
            <person name="Shi R."/>
            <person name="Sims S."/>
            <person name="Singer S.R."/>
            <person name="Sinharoy S."/>
            <person name="Sterck L."/>
            <person name="Viollet A."/>
            <person name="Wang B.B."/>
            <person name="Wang K."/>
            <person name="Wang M."/>
            <person name="Wang X."/>
            <person name="Warfsmann J."/>
            <person name="Weissenbach J."/>
            <person name="White D.D."/>
            <person name="White J.D."/>
            <person name="Wiley G.B."/>
            <person name="Wincker P."/>
            <person name="Xing Y."/>
            <person name="Yang L."/>
            <person name="Yao Z."/>
            <person name="Ying F."/>
            <person name="Zhai J."/>
            <person name="Zhou L."/>
            <person name="Zuber A."/>
            <person name="Denarie J."/>
            <person name="Dixon R.A."/>
            <person name="May G.D."/>
            <person name="Schwartz D.C."/>
            <person name="Rogers J."/>
            <person name="Quetier F."/>
            <person name="Town C.D."/>
            <person name="Roe B.A."/>
        </authorList>
    </citation>
    <scope>NUCLEOTIDE SEQUENCE [LARGE SCALE GENOMIC DNA]</scope>
    <source>
        <strain evidence="3">A17</strain>
        <strain evidence="5 6">cv. Jemalong A17</strain>
    </source>
</reference>
<dbReference type="InterPro" id="IPR002885">
    <property type="entry name" value="PPR_rpt"/>
</dbReference>
<dbReference type="GO" id="GO:0003723">
    <property type="term" value="F:RNA binding"/>
    <property type="evidence" value="ECO:0007669"/>
    <property type="project" value="InterPro"/>
</dbReference>
<sequence length="730" mass="81597">MSNHGQRILNLLASTTTFRSLDATKRLHALTITTPPIPNQSIFINNNIITSYISYNNFILARKLFDVMPQRTLVSYNALIKAYSRSGDVNEAWRLVNELMVCGFGPNQYTLTGLLCCEGLKLFQGYQLFGLSVKNGVFDVDAFVGSALLGFFGRCGCLDEAFSVFDDMKCKSLVTWNTMLSLLSCNGFVEDVKVLFCELLRLGVFLSEGSFVAVLSGIGGCEEDLSYGEQVHCLMTKSGFDCYVNAVNSLIGVYVRCRALCSAERLFEQVPVQNVVSWNMIIDSMVKNGRSQMALEVYLNMLRRGLVPSQATFVGVIESCIGLRNLSCGECVHAKVIRSGFESDVVVGTALVDFYAKFEKLISAHYCFDQIEEKNVVSWNALMLGYSNVCSSTSILLLREMFRSGCFPNEFSFSAVLKSSSVLDLRQLHGLVIRMGYENHEYVLSSLVVAYERNGLINEVLSFVQEFNNPLHVIPSNIIAGIYNRTGLYNETMKLLSLQERPDVVSWNIAISACARSNNYNEVFELFKRMHSAHVHPDKYTFVTGLCACTKICSLDLGSSFHGLIVKTNSCDTFVGNVLIDMYGKCGKIESSVKVFEEITDRNVITWTALISALGLNSYARDAVKIFNNMVLIGFKPDTLALRAVLSSCRYGGLVSEGMEIFKQMGTIYGIQPEHDHYHCIIDLLAKNGQIKEAEEVMARMPFPPNANIWRSFLEGYKRQEILQFDLYNT</sequence>
<dbReference type="EMBL" id="CM001222">
    <property type="protein sequence ID" value="KEH25157.1"/>
    <property type="molecule type" value="Genomic_DNA"/>
</dbReference>
<dbReference type="PANTHER" id="PTHR47926">
    <property type="entry name" value="PENTATRICOPEPTIDE REPEAT-CONTAINING PROTEIN"/>
    <property type="match status" value="1"/>
</dbReference>
<feature type="repeat" description="PPR" evidence="2">
    <location>
        <begin position="603"/>
        <end position="637"/>
    </location>
</feature>
<dbReference type="HOGENOM" id="CLU_002706_15_6_1"/>
<feature type="repeat" description="PPR" evidence="2">
    <location>
        <begin position="503"/>
        <end position="537"/>
    </location>
</feature>
<dbReference type="Gramene" id="rna34536">
    <property type="protein sequence ID" value="RHN50265.1"/>
    <property type="gene ID" value="gene34536"/>
</dbReference>
<dbReference type="Pfam" id="PF01535">
    <property type="entry name" value="PPR"/>
    <property type="match status" value="5"/>
</dbReference>
<dbReference type="STRING" id="3880.A0A072U650"/>
<reference evidence="4" key="4">
    <citation type="journal article" date="2018" name="Nat. Plants">
        <title>Whole-genome landscape of Medicago truncatula symbiotic genes.</title>
        <authorList>
            <person name="Pecrix Y."/>
            <person name="Gamas P."/>
            <person name="Carrere S."/>
        </authorList>
    </citation>
    <scope>NUCLEOTIDE SEQUENCE</scope>
    <source>
        <tissue evidence="4">Leaves</tissue>
    </source>
</reference>
<dbReference type="AlphaFoldDB" id="A0A072U650"/>
<evidence type="ECO:0000313" key="6">
    <source>
        <dbReference type="Proteomes" id="UP000002051"/>
    </source>
</evidence>
<protein>
    <submittedName>
        <fullName evidence="3">PPR containing plant-like protein</fullName>
    </submittedName>
    <submittedName>
        <fullName evidence="4">Putative tetratricopeptide-like helical domain-containing protein</fullName>
    </submittedName>
</protein>
<feature type="repeat" description="PPR" evidence="2">
    <location>
        <begin position="172"/>
        <end position="206"/>
    </location>
</feature>
<reference evidence="3 6" key="2">
    <citation type="journal article" date="2014" name="BMC Genomics">
        <title>An improved genome release (version Mt4.0) for the model legume Medicago truncatula.</title>
        <authorList>
            <person name="Tang H."/>
            <person name="Krishnakumar V."/>
            <person name="Bidwell S."/>
            <person name="Rosen B."/>
            <person name="Chan A."/>
            <person name="Zhou S."/>
            <person name="Gentzbittel L."/>
            <person name="Childs K.L."/>
            <person name="Yandell M."/>
            <person name="Gundlach H."/>
            <person name="Mayer K.F."/>
            <person name="Schwartz D.C."/>
            <person name="Town C.D."/>
        </authorList>
    </citation>
    <scope>GENOME REANNOTATION</scope>
    <source>
        <strain evidence="3">A17</strain>
        <strain evidence="5 6">cv. Jemalong A17</strain>
    </source>
</reference>
<dbReference type="PROSITE" id="PS51375">
    <property type="entry name" value="PPR"/>
    <property type="match status" value="5"/>
</dbReference>
<dbReference type="Gene3D" id="1.25.40.10">
    <property type="entry name" value="Tetratricopeptide repeat domain"/>
    <property type="match status" value="6"/>
</dbReference>
<accession>A0A072U650</accession>
<evidence type="ECO:0000256" key="2">
    <source>
        <dbReference type="PROSITE-ProRule" id="PRU00708"/>
    </source>
</evidence>
<dbReference type="PANTHER" id="PTHR47926:SF423">
    <property type="entry name" value="REPEAT-CONTAINING PROTEIN, PUTATIVE-RELATED"/>
    <property type="match status" value="1"/>
</dbReference>
<evidence type="ECO:0000313" key="3">
    <source>
        <dbReference type="EMBL" id="KEH25157.1"/>
    </source>
</evidence>
<dbReference type="KEGG" id="mtr:25495440"/>
<dbReference type="Proteomes" id="UP000002051">
    <property type="component" value="Chromosome 6"/>
</dbReference>
<feature type="repeat" description="PPR" evidence="2">
    <location>
        <begin position="274"/>
        <end position="308"/>
    </location>
</feature>
<dbReference type="FunFam" id="1.25.40.10:FF:000285">
    <property type="entry name" value="Pentatricopeptide repeat-containing protein, chloroplastic"/>
    <property type="match status" value="1"/>
</dbReference>
<dbReference type="Proteomes" id="UP000265566">
    <property type="component" value="Chromosome 6"/>
</dbReference>
<feature type="repeat" description="PPR" evidence="2">
    <location>
        <begin position="72"/>
        <end position="106"/>
    </location>
</feature>
<proteinExistence type="predicted"/>
<dbReference type="EMBL" id="PSQE01000006">
    <property type="protein sequence ID" value="RHN50265.1"/>
    <property type="molecule type" value="Genomic_DNA"/>
</dbReference>
<evidence type="ECO:0000313" key="5">
    <source>
        <dbReference type="EnsemblPlants" id="KEH25157"/>
    </source>
</evidence>
<organism evidence="3 6">
    <name type="scientific">Medicago truncatula</name>
    <name type="common">Barrel medic</name>
    <name type="synonym">Medicago tribuloides</name>
    <dbReference type="NCBI Taxonomy" id="3880"/>
    <lineage>
        <taxon>Eukaryota</taxon>
        <taxon>Viridiplantae</taxon>
        <taxon>Streptophyta</taxon>
        <taxon>Embryophyta</taxon>
        <taxon>Tracheophyta</taxon>
        <taxon>Spermatophyta</taxon>
        <taxon>Magnoliopsida</taxon>
        <taxon>eudicotyledons</taxon>
        <taxon>Gunneridae</taxon>
        <taxon>Pentapetalae</taxon>
        <taxon>rosids</taxon>
        <taxon>fabids</taxon>
        <taxon>Fabales</taxon>
        <taxon>Fabaceae</taxon>
        <taxon>Papilionoideae</taxon>
        <taxon>50 kb inversion clade</taxon>
        <taxon>NPAAA clade</taxon>
        <taxon>Hologalegina</taxon>
        <taxon>IRL clade</taxon>
        <taxon>Trifolieae</taxon>
        <taxon>Medicago</taxon>
    </lineage>
</organism>
<dbReference type="EnsemblPlants" id="KEH25157">
    <property type="protein sequence ID" value="KEH25157"/>
    <property type="gene ID" value="MTR_6g016020"/>
</dbReference>
<gene>
    <name evidence="5" type="primary">25495440</name>
    <name evidence="3" type="ordered locus">MTR_6g016020</name>
    <name evidence="4" type="ORF">MtrunA17_Chr6g0455591</name>
</gene>
<keyword evidence="1" id="KW-0677">Repeat</keyword>
<dbReference type="GO" id="GO:0009451">
    <property type="term" value="P:RNA modification"/>
    <property type="evidence" value="ECO:0000318"/>
    <property type="project" value="GO_Central"/>
</dbReference>
<dbReference type="InterPro" id="IPR011990">
    <property type="entry name" value="TPR-like_helical_dom_sf"/>
</dbReference>
<dbReference type="InterPro" id="IPR046960">
    <property type="entry name" value="PPR_At4g14850-like_plant"/>
</dbReference>
<keyword evidence="6" id="KW-1185">Reference proteome</keyword>
<dbReference type="FunFam" id="1.25.40.10:FF:001096">
    <property type="entry name" value="Pentatricopeptide repeat-containing protein"/>
    <property type="match status" value="1"/>
</dbReference>